<dbReference type="PANTHER" id="PTHR18919:SF107">
    <property type="entry name" value="ACETYL-COA ACETYLTRANSFERASE, CYTOSOLIC"/>
    <property type="match status" value="1"/>
</dbReference>
<name>A0A1C7DSE3_9BACL</name>
<dbReference type="EMBL" id="CP016537">
    <property type="protein sequence ID" value="ANU14211.1"/>
    <property type="molecule type" value="Genomic_DNA"/>
</dbReference>
<evidence type="ECO:0000256" key="7">
    <source>
        <dbReference type="RuleBase" id="RU003557"/>
    </source>
</evidence>
<evidence type="ECO:0000256" key="2">
    <source>
        <dbReference type="ARBA" id="ARBA00012705"/>
    </source>
</evidence>
<dbReference type="STRING" id="1215089.BBI08_10190"/>
<dbReference type="PROSITE" id="PS00737">
    <property type="entry name" value="THIOLASE_2"/>
    <property type="match status" value="1"/>
</dbReference>
<dbReference type="InterPro" id="IPR020613">
    <property type="entry name" value="Thiolase_CS"/>
</dbReference>
<evidence type="ECO:0000256" key="3">
    <source>
        <dbReference type="ARBA" id="ARBA00022679"/>
    </source>
</evidence>
<dbReference type="SUPFAM" id="SSF53901">
    <property type="entry name" value="Thiolase-like"/>
    <property type="match status" value="2"/>
</dbReference>
<reference evidence="10" key="1">
    <citation type="submission" date="2016-10" db="EMBL/GenBank/DDBJ databases">
        <authorList>
            <person name="de Groot N.N."/>
        </authorList>
    </citation>
    <scope>NUCLEOTIDE SEQUENCE</scope>
    <source>
        <strain evidence="10">DSM 24743</strain>
    </source>
</reference>
<dbReference type="RefSeq" id="WP_008498437.1">
    <property type="nucleotide sequence ID" value="NZ_CP016537.2"/>
</dbReference>
<evidence type="ECO:0000313" key="11">
    <source>
        <dbReference type="Proteomes" id="UP000092687"/>
    </source>
</evidence>
<keyword evidence="11" id="KW-1185">Reference proteome</keyword>
<dbReference type="InterPro" id="IPR016039">
    <property type="entry name" value="Thiolase-like"/>
</dbReference>
<dbReference type="PIRSF" id="PIRSF000429">
    <property type="entry name" value="Ac-CoA_Ac_transf"/>
    <property type="match status" value="1"/>
</dbReference>
<sequence>MNNVYLIDGARTAFGGFGGAFVNTDATELGAATAVEALKRSNVKAEDINHIFYGNVIQSSLNGAYVARHIGLKAGVPKEVPALTLNRLCGSGAQAVVTAAQHILLGEADLVLAGGAENMSMSPYASFDQRFSKSKMGNLQFEDMLTATLTDQYTGSGMGMTAEKLAEQYNISREEQDAFSVQSNQRAAQAVESGRFAEEIVAVDVKTRKGVLIVDKDEHIKPDANEEALAKLRPSFKKEGTVTAGNASGINDGAASLVVASEAAVNKHRLKPMARIVSWGVVGVDPTIMGIGPVPAIKQALERAELTVDDIDLFEVNEAFAAQYLAVEKELGLDREKVNVNGGAIALGHPVGASGARILLSLAYELKHRGGKYGVASLCIGGGQGIAVVIESA</sequence>
<dbReference type="GO" id="GO:0003985">
    <property type="term" value="F:acetyl-CoA C-acetyltransferase activity"/>
    <property type="evidence" value="ECO:0007669"/>
    <property type="project" value="UniProtKB-EC"/>
</dbReference>
<dbReference type="FunFam" id="3.40.47.10:FF:000010">
    <property type="entry name" value="Acetyl-CoA acetyltransferase (Thiolase)"/>
    <property type="match status" value="1"/>
</dbReference>
<dbReference type="InterPro" id="IPR020616">
    <property type="entry name" value="Thiolase_N"/>
</dbReference>
<keyword evidence="3 7" id="KW-0808">Transferase</keyword>
<proteinExistence type="inferred from homology"/>
<dbReference type="CDD" id="cd00751">
    <property type="entry name" value="thiolase"/>
    <property type="match status" value="1"/>
</dbReference>
<organism evidence="10 11">
    <name type="scientific">Planococcus halocryophilus</name>
    <dbReference type="NCBI Taxonomy" id="1215089"/>
    <lineage>
        <taxon>Bacteria</taxon>
        <taxon>Bacillati</taxon>
        <taxon>Bacillota</taxon>
        <taxon>Bacilli</taxon>
        <taxon>Bacillales</taxon>
        <taxon>Caryophanaceae</taxon>
        <taxon>Planococcus</taxon>
    </lineage>
</organism>
<dbReference type="InterPro" id="IPR020610">
    <property type="entry name" value="Thiolase_AS"/>
</dbReference>
<evidence type="ECO:0000313" key="10">
    <source>
        <dbReference type="EMBL" id="ANU14211.1"/>
    </source>
</evidence>
<evidence type="ECO:0000259" key="9">
    <source>
        <dbReference type="Pfam" id="PF02803"/>
    </source>
</evidence>
<comment type="similarity">
    <text evidence="1 7">Belongs to the thiolase-like superfamily. Thiolase family.</text>
</comment>
<dbReference type="InterPro" id="IPR002155">
    <property type="entry name" value="Thiolase"/>
</dbReference>
<dbReference type="InterPro" id="IPR020617">
    <property type="entry name" value="Thiolase_C"/>
</dbReference>
<feature type="domain" description="Thiolase C-terminal" evidence="9">
    <location>
        <begin position="270"/>
        <end position="391"/>
    </location>
</feature>
<dbReference type="NCBIfam" id="TIGR01930">
    <property type="entry name" value="AcCoA-C-Actrans"/>
    <property type="match status" value="1"/>
</dbReference>
<evidence type="ECO:0000256" key="6">
    <source>
        <dbReference type="PIRSR" id="PIRSR000429-1"/>
    </source>
</evidence>
<evidence type="ECO:0000256" key="5">
    <source>
        <dbReference type="ARBA" id="ARBA00030755"/>
    </source>
</evidence>
<accession>A0A1C7DSE3</accession>
<dbReference type="OrthoDB" id="2774224at2"/>
<dbReference type="Pfam" id="PF02803">
    <property type="entry name" value="Thiolase_C"/>
    <property type="match status" value="1"/>
</dbReference>
<dbReference type="PANTHER" id="PTHR18919">
    <property type="entry name" value="ACETYL-COA C-ACYLTRANSFERASE"/>
    <property type="match status" value="1"/>
</dbReference>
<dbReference type="Pfam" id="PF00108">
    <property type="entry name" value="Thiolase_N"/>
    <property type="match status" value="1"/>
</dbReference>
<dbReference type="Proteomes" id="UP000092687">
    <property type="component" value="Chromosome"/>
</dbReference>
<dbReference type="AlphaFoldDB" id="A0A1C7DSE3"/>
<dbReference type="KEGG" id="phc:BBI08_10190"/>
<evidence type="ECO:0000256" key="4">
    <source>
        <dbReference type="ARBA" id="ARBA00023315"/>
    </source>
</evidence>
<dbReference type="GO" id="GO:0006635">
    <property type="term" value="P:fatty acid beta-oxidation"/>
    <property type="evidence" value="ECO:0007669"/>
    <property type="project" value="TreeGrafter"/>
</dbReference>
<feature type="active site" description="Proton acceptor" evidence="6">
    <location>
        <position position="379"/>
    </location>
</feature>
<dbReference type="PROSITE" id="PS00099">
    <property type="entry name" value="THIOLASE_3"/>
    <property type="match status" value="1"/>
</dbReference>
<evidence type="ECO:0000256" key="1">
    <source>
        <dbReference type="ARBA" id="ARBA00010982"/>
    </source>
</evidence>
<feature type="active site" description="Proton acceptor" evidence="6">
    <location>
        <position position="349"/>
    </location>
</feature>
<keyword evidence="4 7" id="KW-0012">Acyltransferase</keyword>
<dbReference type="Gene3D" id="3.40.47.10">
    <property type="match status" value="2"/>
</dbReference>
<evidence type="ECO:0000259" key="8">
    <source>
        <dbReference type="Pfam" id="PF00108"/>
    </source>
</evidence>
<feature type="domain" description="Thiolase N-terminal" evidence="8">
    <location>
        <begin position="4"/>
        <end position="262"/>
    </location>
</feature>
<feature type="active site" description="Acyl-thioester intermediate" evidence="6">
    <location>
        <position position="89"/>
    </location>
</feature>
<gene>
    <name evidence="10" type="ORF">BBI08_10190</name>
</gene>
<dbReference type="EC" id="2.3.1.9" evidence="2"/>
<protein>
    <recommendedName>
        <fullName evidence="2">acetyl-CoA C-acetyltransferase</fullName>
        <ecNumber evidence="2">2.3.1.9</ecNumber>
    </recommendedName>
    <alternativeName>
        <fullName evidence="5">Acetoacetyl-CoA thiolase</fullName>
    </alternativeName>
</protein>